<keyword evidence="5" id="KW-1185">Reference proteome</keyword>
<dbReference type="Pfam" id="PF24269">
    <property type="entry name" value="DUF7467"/>
    <property type="match status" value="1"/>
</dbReference>
<feature type="compositionally biased region" description="Pro residues" evidence="1">
    <location>
        <begin position="710"/>
        <end position="746"/>
    </location>
</feature>
<feature type="compositionally biased region" description="Polar residues" evidence="1">
    <location>
        <begin position="694"/>
        <end position="705"/>
    </location>
</feature>
<evidence type="ECO:0000259" key="3">
    <source>
        <dbReference type="Pfam" id="PF24269"/>
    </source>
</evidence>
<evidence type="ECO:0000256" key="2">
    <source>
        <dbReference type="SAM" id="SignalP"/>
    </source>
</evidence>
<evidence type="ECO:0000313" key="4">
    <source>
        <dbReference type="EMBL" id="CAJ1946554.1"/>
    </source>
</evidence>
<dbReference type="InterPro" id="IPR055890">
    <property type="entry name" value="DUF7467"/>
</dbReference>
<feature type="region of interest" description="Disordered" evidence="1">
    <location>
        <begin position="694"/>
        <end position="748"/>
    </location>
</feature>
<feature type="compositionally biased region" description="Pro residues" evidence="1">
    <location>
        <begin position="811"/>
        <end position="956"/>
    </location>
</feature>
<gene>
    <name evidence="4" type="ORF">CYCCA115_LOCUS10695</name>
</gene>
<keyword evidence="2" id="KW-0732">Signal</keyword>
<organism evidence="4 5">
    <name type="scientific">Cylindrotheca closterium</name>
    <dbReference type="NCBI Taxonomy" id="2856"/>
    <lineage>
        <taxon>Eukaryota</taxon>
        <taxon>Sar</taxon>
        <taxon>Stramenopiles</taxon>
        <taxon>Ochrophyta</taxon>
        <taxon>Bacillariophyta</taxon>
        <taxon>Bacillariophyceae</taxon>
        <taxon>Bacillariophycidae</taxon>
        <taxon>Bacillariales</taxon>
        <taxon>Bacillariaceae</taxon>
        <taxon>Cylindrotheca</taxon>
    </lineage>
</organism>
<evidence type="ECO:0000256" key="1">
    <source>
        <dbReference type="SAM" id="MobiDB-lite"/>
    </source>
</evidence>
<feature type="region of interest" description="Disordered" evidence="1">
    <location>
        <begin position="599"/>
        <end position="631"/>
    </location>
</feature>
<dbReference type="EMBL" id="CAKOGP040001714">
    <property type="protein sequence ID" value="CAJ1946554.1"/>
    <property type="molecule type" value="Genomic_DNA"/>
</dbReference>
<feature type="compositionally biased region" description="Pro residues" evidence="1">
    <location>
        <begin position="599"/>
        <end position="615"/>
    </location>
</feature>
<feature type="signal peptide" evidence="2">
    <location>
        <begin position="1"/>
        <end position="17"/>
    </location>
</feature>
<sequence length="1406" mass="148720">MKLSAFILALLSTQVVATTIDAGAIKEQDFTNEDFEFFDRELQVFSLTPAPSSQPSECAEVIEICPFDSCFLPFSDPSRPDTCGANDQCNMLPQPTGRGCSCCPEECAPDNPMFSPSPDGSPPVCSPTPLPSQAPSDCAEVIEICPFDSCFLPLSDMDRPPNCSPNDQCNMLPQPTNRGCSCCPDECTPENPMFTPSPDGSPPACSPTPLPSQAPSDCAEVIEICPFDSCFLPFSDSSRPPTCSPNDQCNMLPQPTGRGCSCCPDECAPNNPMFSPSPDGSPPVCTPTQMPSPSPTPCSEIINFCPVLCFSPNANLRPDLCTNIGRPDCDSIPFDMNCPTCCPTICVDFDPDICGAPTPVPTIMPSAAPSDCAEVIEICPFDSCFLPFTDSSRPPTCSTSDQCNMLPQPTGIGCTCCPEECAPDNPMFSPSPDGSPPVCSPTPLPSQAPSECAEVIEICPFDTCFLPFTDSSRPPSCAAGDTCNMLPYPTGAGCTCCPDECAPDNPMFSPSPDGSPPVCSPTAMPSQAPSECAEVLETCPFDECFLPTTDASRPRDCTDPSINRPQCNQLPFPTNAGCPRCCPDECSGDNPMFFPSPDGSPPVCSPTAMPSPSPSIPGDLATDSPTIQPSAQPSECAEVINSCPETCFLALNDGNRPQDCQDLTSGEGAQCNSLPQRGNCDCCPNECSPNNPLFNDNPDGSSPDCQPTAIPSPVPSPPPTPIPTPGPTPIPTPGPTPDPTPGPTPQPTSCTYLIDECPTLCFEVDPDDRPPSCAILGNTFCNALPNPNVNVCSCCPDECLNPQDRDDCAPTPVPSPQPTPGPTPFPTPPPTPLPTPPPTPGPTPFPTPPPTPLPTPPPTPGPTPFPTPPPTPGPTLPPTPGPTPFPTPPPTPVPTPFPTPPPTPLPTPPPTPGPTPFPTPPPTPLPTPPPTPGPTPFPTPPPTPPPTPFPTPPPTAQPTDCVYRIENCPVACFETNPNDRGPLCSAIGLVECNIVPNDPFRCQGCCPDDCINAVLDGCEPTPVPSPVPSQAPSPSELECQLELDFDTRCEFGCKFDACTERPYTMLMFYNGGGCGGTQFRRCPGENPDACTCTKETLPCELWNNNNECEDFDLNGNVCDNLAQFCASGQVNRQTPGCGPPPPSIDHTVYIEAFGKEELYFAGPVQVNRTWTAATVGDQVEANTDIFTYEWIPGVGKGRLLQRVIFHSSCSQEMYLTDQFGAHQIIEFDSFCQVSCNDPSCIEVTENGVTFGRRRISLFLETVSDLSLELRTNAVQGSVLLSQVLAIFTPLDFSSPTELFNFSDVTGLTVPPAITVRPVSTNIFIAVDKTYSIGAVVTGFLNGNPFLPCQQVGTTELRCEKSADIPCECPPCFGGGDPDLFFGDGEGDGIKKPKKQATGPSIDFFDF</sequence>
<feature type="region of interest" description="Disordered" evidence="1">
    <location>
        <begin position="810"/>
        <end position="956"/>
    </location>
</feature>
<proteinExistence type="predicted"/>
<feature type="domain" description="DUF7467" evidence="3">
    <location>
        <begin position="1133"/>
        <end position="1227"/>
    </location>
</feature>
<accession>A0AAD2JG96</accession>
<feature type="chain" id="PRO_5042078644" description="DUF7467 domain-containing protein" evidence="2">
    <location>
        <begin position="18"/>
        <end position="1406"/>
    </location>
</feature>
<dbReference type="Proteomes" id="UP001295423">
    <property type="component" value="Unassembled WGS sequence"/>
</dbReference>
<reference evidence="4" key="1">
    <citation type="submission" date="2023-08" db="EMBL/GenBank/DDBJ databases">
        <authorList>
            <person name="Audoor S."/>
            <person name="Bilcke G."/>
        </authorList>
    </citation>
    <scope>NUCLEOTIDE SEQUENCE</scope>
</reference>
<evidence type="ECO:0000313" key="5">
    <source>
        <dbReference type="Proteomes" id="UP001295423"/>
    </source>
</evidence>
<comment type="caution">
    <text evidence="4">The sequence shown here is derived from an EMBL/GenBank/DDBJ whole genome shotgun (WGS) entry which is preliminary data.</text>
</comment>
<name>A0AAD2JG96_9STRA</name>
<protein>
    <recommendedName>
        <fullName evidence="3">DUF7467 domain-containing protein</fullName>
    </recommendedName>
</protein>